<dbReference type="OrthoDB" id="12539at10239"/>
<evidence type="ECO:0000256" key="4">
    <source>
        <dbReference type="ARBA" id="ARBA00023080"/>
    </source>
</evidence>
<dbReference type="EMBL" id="FJ227128">
    <property type="protein sequence ID" value="ACO53545.1"/>
    <property type="molecule type" value="Genomic_DNA"/>
</dbReference>
<dbReference type="GO" id="GO:0046081">
    <property type="term" value="P:dUTP catabolic process"/>
    <property type="evidence" value="ECO:0007669"/>
    <property type="project" value="InterPro"/>
</dbReference>
<evidence type="ECO:0000256" key="2">
    <source>
        <dbReference type="ARBA" id="ARBA00012379"/>
    </source>
</evidence>
<dbReference type="GO" id="GO:0006226">
    <property type="term" value="P:dUMP biosynthetic process"/>
    <property type="evidence" value="ECO:0007669"/>
    <property type="project" value="InterPro"/>
</dbReference>
<comment type="similarity">
    <text evidence="1">Belongs to the dUTPase family.</text>
</comment>
<proteinExistence type="inferred from homology"/>
<dbReference type="InterPro" id="IPR036157">
    <property type="entry name" value="dUTPase-like_sf"/>
</dbReference>
<dbReference type="CDD" id="cd07557">
    <property type="entry name" value="trimeric_dUTPase"/>
    <property type="match status" value="1"/>
</dbReference>
<reference evidence="6 7" key="1">
    <citation type="journal article" date="2009" name="Virus Genes">
        <title>Morphology and genome of Euproctis pseudoconspersa nucleopolyhedrovirus.</title>
        <authorList>
            <person name="Tang X.D."/>
            <person name="Xiao Q."/>
            <person name="Ma X.C."/>
            <person name="Zhu Z.R."/>
            <person name="Zhang C.X."/>
        </authorList>
    </citation>
    <scope>NUCLEOTIDE SEQUENCE [LARGE SCALE GENOMIC DNA]</scope>
    <source>
        <strain evidence="6 7">Hangzhou</strain>
    </source>
</reference>
<feature type="domain" description="dUTPase-like" evidence="5">
    <location>
        <begin position="19"/>
        <end position="128"/>
    </location>
</feature>
<dbReference type="SUPFAM" id="SSF51283">
    <property type="entry name" value="dUTPase-like"/>
    <property type="match status" value="1"/>
</dbReference>
<keyword evidence="3" id="KW-0378">Hydrolase</keyword>
<dbReference type="InterPro" id="IPR033704">
    <property type="entry name" value="dUTPase_trimeric"/>
</dbReference>
<protein>
    <recommendedName>
        <fullName evidence="2">dUTP diphosphatase</fullName>
        <ecNumber evidence="2">3.6.1.23</ecNumber>
    </recommendedName>
</protein>
<dbReference type="Pfam" id="PF00692">
    <property type="entry name" value="dUTPase"/>
    <property type="match status" value="1"/>
</dbReference>
<keyword evidence="4" id="KW-0546">Nucleotide metabolism</keyword>
<dbReference type="RefSeq" id="YP_002854705.1">
    <property type="nucleotide sequence ID" value="NC_012639.1"/>
</dbReference>
<dbReference type="GeneID" id="7804650"/>
<dbReference type="InterPro" id="IPR029054">
    <property type="entry name" value="dUTPase-like"/>
</dbReference>
<dbReference type="InterPro" id="IPR008181">
    <property type="entry name" value="dUTPase"/>
</dbReference>
<name>C3TX03_9ABAC</name>
<evidence type="ECO:0000313" key="6">
    <source>
        <dbReference type="EMBL" id="ACO53545.1"/>
    </source>
</evidence>
<keyword evidence="7" id="KW-1185">Reference proteome</keyword>
<dbReference type="PANTHER" id="PTHR11241">
    <property type="entry name" value="DEOXYURIDINE 5'-TRIPHOSPHATE NUCLEOTIDOHYDROLASE"/>
    <property type="match status" value="1"/>
</dbReference>
<evidence type="ECO:0000313" key="7">
    <source>
        <dbReference type="Proteomes" id="UP000203846"/>
    </source>
</evidence>
<dbReference type="GO" id="GO:0004170">
    <property type="term" value="F:dUTP diphosphatase activity"/>
    <property type="evidence" value="ECO:0007669"/>
    <property type="project" value="UniProtKB-EC"/>
</dbReference>
<dbReference type="EC" id="3.6.1.23" evidence="2"/>
<accession>C3TX03</accession>
<organism evidence="6 7">
    <name type="scientific">Euproctis pseudoconspersa nucleopolyhedrovirus</name>
    <dbReference type="NCBI Taxonomy" id="307467"/>
    <lineage>
        <taxon>Viruses</taxon>
        <taxon>Viruses incertae sedis</taxon>
        <taxon>Naldaviricetes</taxon>
        <taxon>Lefavirales</taxon>
        <taxon>Baculoviridae</taxon>
        <taxon>Alphabaculovirus</taxon>
        <taxon>Alphabaculovirus eupseudoconspersae</taxon>
    </lineage>
</organism>
<dbReference type="PANTHER" id="PTHR11241:SF0">
    <property type="entry name" value="DEOXYURIDINE 5'-TRIPHOSPHATE NUCLEOTIDOHYDROLASE"/>
    <property type="match status" value="1"/>
</dbReference>
<dbReference type="Gene3D" id="2.70.40.10">
    <property type="match status" value="1"/>
</dbReference>
<dbReference type="GO" id="GO:0000287">
    <property type="term" value="F:magnesium ion binding"/>
    <property type="evidence" value="ECO:0007669"/>
    <property type="project" value="InterPro"/>
</dbReference>
<evidence type="ECO:0000256" key="1">
    <source>
        <dbReference type="ARBA" id="ARBA00006581"/>
    </source>
</evidence>
<evidence type="ECO:0000259" key="5">
    <source>
        <dbReference type="Pfam" id="PF00692"/>
    </source>
</evidence>
<sequence>MNYVKSACAYTCKIKLAPNAIMPKLATPESAGYDLQTPSDFVIKAKDSCIVDLRIKIQLPSGIYAKIENHSKMTMLKHRIVVAGGIVDNDHDGSLQVVLFNHGKKSRHFKRGDKIAQMILKKYCIVPFSRINEFDFELKYDDTYV</sequence>
<dbReference type="Proteomes" id="UP000203846">
    <property type="component" value="Segment"/>
</dbReference>
<evidence type="ECO:0000256" key="3">
    <source>
        <dbReference type="ARBA" id="ARBA00022801"/>
    </source>
</evidence>
<dbReference type="KEGG" id="vg:7804650"/>